<comment type="caution">
    <text evidence="2">The sequence shown here is derived from an EMBL/GenBank/DDBJ whole genome shotgun (WGS) entry which is preliminary data.</text>
</comment>
<dbReference type="EMBL" id="SRPW01003473">
    <property type="protein sequence ID" value="KAG5986883.1"/>
    <property type="molecule type" value="Genomic_DNA"/>
</dbReference>
<feature type="chain" id="PRO_5040289031" description="Cyanovirin-N domain-containing protein" evidence="1">
    <location>
        <begin position="22"/>
        <end position="116"/>
    </location>
</feature>
<reference evidence="2" key="1">
    <citation type="journal article" date="2020" name="bioRxiv">
        <title>Whole genome comparisons of ergot fungi reveals the divergence and evolution of species within the genus Claviceps are the result of varying mechanisms driving genome evolution and host range expansion.</title>
        <authorList>
            <person name="Wyka S.A."/>
            <person name="Mondo S.J."/>
            <person name="Liu M."/>
            <person name="Dettman J."/>
            <person name="Nalam V."/>
            <person name="Broders K.D."/>
        </authorList>
    </citation>
    <scope>NUCLEOTIDE SEQUENCE</scope>
    <source>
        <strain evidence="2">CCC 602</strain>
    </source>
</reference>
<name>A0A9P7N3L7_9HYPO</name>
<accession>A0A9P7N3L7</accession>
<evidence type="ECO:0000313" key="3">
    <source>
        <dbReference type="Proteomes" id="UP000748025"/>
    </source>
</evidence>
<organism evidence="2 3">
    <name type="scientific">Claviceps pusilla</name>
    <dbReference type="NCBI Taxonomy" id="123648"/>
    <lineage>
        <taxon>Eukaryota</taxon>
        <taxon>Fungi</taxon>
        <taxon>Dikarya</taxon>
        <taxon>Ascomycota</taxon>
        <taxon>Pezizomycotina</taxon>
        <taxon>Sordariomycetes</taxon>
        <taxon>Hypocreomycetidae</taxon>
        <taxon>Hypocreales</taxon>
        <taxon>Clavicipitaceae</taxon>
        <taxon>Claviceps</taxon>
    </lineage>
</organism>
<evidence type="ECO:0000256" key="1">
    <source>
        <dbReference type="SAM" id="SignalP"/>
    </source>
</evidence>
<evidence type="ECO:0008006" key="4">
    <source>
        <dbReference type="Google" id="ProtNLM"/>
    </source>
</evidence>
<evidence type="ECO:0000313" key="2">
    <source>
        <dbReference type="EMBL" id="KAG5986883.1"/>
    </source>
</evidence>
<dbReference type="AlphaFoldDB" id="A0A9P7N3L7"/>
<feature type="signal peptide" evidence="1">
    <location>
        <begin position="1"/>
        <end position="21"/>
    </location>
</feature>
<keyword evidence="3" id="KW-1185">Reference proteome</keyword>
<keyword evidence="1" id="KW-0732">Signal</keyword>
<proteinExistence type="predicted"/>
<protein>
    <recommendedName>
        <fullName evidence="4">Cyanovirin-N domain-containing protein</fullName>
    </recommendedName>
</protein>
<sequence length="116" mass="12299">MHFSTITALATIAISAGQTLAQLPPSCNQVFNIGNLTPPQVCDNRKDPSVYVCADGTTVQRDVDVFNVNTGSSGNFVSLVCKADKRNIMSQCAPNVSGALIMSGCKDVIVQVQHSR</sequence>
<dbReference type="Proteomes" id="UP000748025">
    <property type="component" value="Unassembled WGS sequence"/>
</dbReference>
<gene>
    <name evidence="2" type="ORF">E4U43_005306</name>
</gene>